<dbReference type="SMART" id="SM00953">
    <property type="entry name" value="RES"/>
    <property type="match status" value="1"/>
</dbReference>
<evidence type="ECO:0000313" key="2">
    <source>
        <dbReference type="EMBL" id="RKD13781.1"/>
    </source>
</evidence>
<reference evidence="2 3" key="1">
    <citation type="submission" date="2016-07" db="EMBL/GenBank/DDBJ databases">
        <title>Genome of Pelobium manganitolerans.</title>
        <authorList>
            <person name="Wu S."/>
            <person name="Wang G."/>
        </authorList>
    </citation>
    <scope>NUCLEOTIDE SEQUENCE [LARGE SCALE GENOMIC DNA]</scope>
    <source>
        <strain evidence="2 3">YS-25</strain>
    </source>
</reference>
<keyword evidence="3" id="KW-1185">Reference proteome</keyword>
<protein>
    <recommendedName>
        <fullName evidence="1">RES domain-containing protein</fullName>
    </recommendedName>
</protein>
<proteinExistence type="predicted"/>
<dbReference type="RefSeq" id="WP_120182692.1">
    <property type="nucleotide sequence ID" value="NZ_MBTA01000027.1"/>
</dbReference>
<organism evidence="2 3">
    <name type="scientific">Pelobium manganitolerans</name>
    <dbReference type="NCBI Taxonomy" id="1842495"/>
    <lineage>
        <taxon>Bacteria</taxon>
        <taxon>Pseudomonadati</taxon>
        <taxon>Bacteroidota</taxon>
        <taxon>Sphingobacteriia</taxon>
        <taxon>Sphingobacteriales</taxon>
        <taxon>Sphingobacteriaceae</taxon>
        <taxon>Pelobium</taxon>
    </lineage>
</organism>
<evidence type="ECO:0000259" key="1">
    <source>
        <dbReference type="SMART" id="SM00953"/>
    </source>
</evidence>
<dbReference type="AlphaFoldDB" id="A0A419S3B1"/>
<dbReference type="OrthoDB" id="9789501at2"/>
<accession>A0A419S3B1</accession>
<feature type="domain" description="RES" evidence="1">
    <location>
        <begin position="11"/>
        <end position="137"/>
    </location>
</feature>
<evidence type="ECO:0000313" key="3">
    <source>
        <dbReference type="Proteomes" id="UP000283433"/>
    </source>
</evidence>
<comment type="caution">
    <text evidence="2">The sequence shown here is derived from an EMBL/GenBank/DDBJ whole genome shotgun (WGS) entry which is preliminary data.</text>
</comment>
<sequence>MLVYKICRDIYADHLSASGIANRWNKEDEFVIYTGSSIALSVLENIAHRASINISNRYRLITIALDGQTSIKEIKSSQLPISWQSLDAYPHLQDVGSLWYQECEHLVLKVPSAIVAQEFNYIINTKHTDFGTKVKIIKSEEWVWDSRLL</sequence>
<dbReference type="Proteomes" id="UP000283433">
    <property type="component" value="Unassembled WGS sequence"/>
</dbReference>
<name>A0A419S3B1_9SPHI</name>
<dbReference type="InterPro" id="IPR014914">
    <property type="entry name" value="RES_dom"/>
</dbReference>
<dbReference type="EMBL" id="MBTA01000027">
    <property type="protein sequence ID" value="RKD13781.1"/>
    <property type="molecule type" value="Genomic_DNA"/>
</dbReference>
<gene>
    <name evidence="2" type="ORF">BCY91_09470</name>
</gene>
<dbReference type="Pfam" id="PF08808">
    <property type="entry name" value="RES"/>
    <property type="match status" value="1"/>
</dbReference>